<protein>
    <submittedName>
        <fullName evidence="5">Ankyrin-2 isoform 2</fullName>
    </submittedName>
</protein>
<dbReference type="PANTHER" id="PTHR24166">
    <property type="entry name" value="ROLLING PEBBLES, ISOFORM B"/>
    <property type="match status" value="1"/>
</dbReference>
<proteinExistence type="predicted"/>
<evidence type="ECO:0000256" key="2">
    <source>
        <dbReference type="ARBA" id="ARBA00023043"/>
    </source>
</evidence>
<dbReference type="OrthoDB" id="195446at2759"/>
<dbReference type="PANTHER" id="PTHR24166:SF48">
    <property type="entry name" value="PROTEIN VAPYRIN"/>
    <property type="match status" value="1"/>
</dbReference>
<evidence type="ECO:0000313" key="5">
    <source>
        <dbReference type="EMBL" id="KOO35201.1"/>
    </source>
</evidence>
<keyword evidence="2 3" id="KW-0040">ANK repeat</keyword>
<dbReference type="InterPro" id="IPR036770">
    <property type="entry name" value="Ankyrin_rpt-contain_sf"/>
</dbReference>
<dbReference type="PROSITE" id="PS50297">
    <property type="entry name" value="ANK_REP_REGION"/>
    <property type="match status" value="2"/>
</dbReference>
<feature type="region of interest" description="Disordered" evidence="4">
    <location>
        <begin position="783"/>
        <end position="821"/>
    </location>
</feature>
<feature type="repeat" description="ANK" evidence="3">
    <location>
        <begin position="519"/>
        <end position="551"/>
    </location>
</feature>
<dbReference type="Proteomes" id="UP000037460">
    <property type="component" value="Unassembled WGS sequence"/>
</dbReference>
<keyword evidence="1" id="KW-0677">Repeat</keyword>
<gene>
    <name evidence="5" type="ORF">Ctob_014724</name>
</gene>
<reference evidence="6" key="1">
    <citation type="journal article" date="2015" name="PLoS Genet.">
        <title>Genome Sequence and Transcriptome Analyses of Chrysochromulina tobin: Metabolic Tools for Enhanced Algal Fitness in the Prominent Order Prymnesiales (Haptophyceae).</title>
        <authorList>
            <person name="Hovde B.T."/>
            <person name="Deodato C.R."/>
            <person name="Hunsperger H.M."/>
            <person name="Ryken S.A."/>
            <person name="Yost W."/>
            <person name="Jha R.K."/>
            <person name="Patterson J."/>
            <person name="Monnat R.J. Jr."/>
            <person name="Barlow S.B."/>
            <person name="Starkenburg S.R."/>
            <person name="Cattolico R.A."/>
        </authorList>
    </citation>
    <scope>NUCLEOTIDE SEQUENCE</scope>
    <source>
        <strain evidence="6">CCMP291</strain>
    </source>
</reference>
<dbReference type="InterPro" id="IPR050889">
    <property type="entry name" value="Dendritic_Spine_Reg/Scaffold"/>
</dbReference>
<dbReference type="EMBL" id="JWZX01000950">
    <property type="protein sequence ID" value="KOO35201.1"/>
    <property type="molecule type" value="Genomic_DNA"/>
</dbReference>
<feature type="compositionally biased region" description="Basic and acidic residues" evidence="4">
    <location>
        <begin position="795"/>
        <end position="810"/>
    </location>
</feature>
<comment type="caution">
    <text evidence="5">The sequence shown here is derived from an EMBL/GenBank/DDBJ whole genome shotgun (WGS) entry which is preliminary data.</text>
</comment>
<evidence type="ECO:0000256" key="4">
    <source>
        <dbReference type="SAM" id="MobiDB-lite"/>
    </source>
</evidence>
<dbReference type="SUPFAM" id="SSF48403">
    <property type="entry name" value="Ankyrin repeat"/>
    <property type="match status" value="1"/>
</dbReference>
<evidence type="ECO:0000313" key="6">
    <source>
        <dbReference type="Proteomes" id="UP000037460"/>
    </source>
</evidence>
<evidence type="ECO:0000256" key="1">
    <source>
        <dbReference type="ARBA" id="ARBA00022737"/>
    </source>
</evidence>
<dbReference type="InterPro" id="IPR002110">
    <property type="entry name" value="Ankyrin_rpt"/>
</dbReference>
<keyword evidence="6" id="KW-1185">Reference proteome</keyword>
<dbReference type="PROSITE" id="PS50088">
    <property type="entry name" value="ANK_REPEAT"/>
    <property type="match status" value="2"/>
</dbReference>
<sequence>MGVSASAPARSPPLLTAMDGFSLIQSAISVNPTSNGMLHGRVRCVQMLLEAHAPPILPGSEPGPDQFVALRTAIARGDSQLVSMLLNAGGKPTDESLYNTILTNALETLTKHARNPKLEMQELQQRLACTQLVVMGQPFAPTREQARQVLLNCACQQGSSNVCELLLSERADPNVVPISARLLPLMIAVDSRHAACVKVLLQHAADPSMTTQDGRTAMAIARERGDVECVRLLLNAFRHGKLPEGKLVEISDQSQVPVIIGRRGVVLEFEVSSARCRVSVELNGHWRTHFVPLTALTEVRVLQCIPPQAANVAEDISEYQKQARASPDGVHSDGSTMAITPLMAACAVSDKRMVDLLFEYDARPDLQWAGAPRGSPRAALGFCELGSDERARQCHHAVRMHAQRREKRIETAQGRRVGSLGTSAAQRELTEMGIKQRRSPEATEEQLTITLEVAIEMDDVAYVSKWLREGGRDSVGTRWCIGNNFTPLDLACFHGSYRVAQRLLKARADANEPDNMDNNGWFPLLLAATSGSVACVEVLLDFGADCKRRSAQFGLKADEHADMVGKVECARVIRAREQGVRDAIAKARQAVEELCEALESSNALGTMLVGEGLRGAVASGANGTAEEWALARLEKAIDAVTEAAHARALSTEAASGRNGSAPLTIVDRLCDLLELSPAPASAAVQMFTSDGGLMVRAMNRRDELRAKQSQSAAEVAECVLRAACKAACDESGGVPVTTRLADLRQAINACVSAVDPNVTSTAAVLKEARRLRDQLAEECRKVAKKEQQEAKAAQKRRDELERAEAEREAEAMEQAMQSRAT</sequence>
<feature type="repeat" description="ANK" evidence="3">
    <location>
        <begin position="483"/>
        <end position="515"/>
    </location>
</feature>
<evidence type="ECO:0000256" key="3">
    <source>
        <dbReference type="PROSITE-ProRule" id="PRU00023"/>
    </source>
</evidence>
<dbReference type="SMART" id="SM00248">
    <property type="entry name" value="ANK"/>
    <property type="match status" value="8"/>
</dbReference>
<dbReference type="AlphaFoldDB" id="A0A0M0K8L9"/>
<organism evidence="5 6">
    <name type="scientific">Chrysochromulina tobinii</name>
    <dbReference type="NCBI Taxonomy" id="1460289"/>
    <lineage>
        <taxon>Eukaryota</taxon>
        <taxon>Haptista</taxon>
        <taxon>Haptophyta</taxon>
        <taxon>Prymnesiophyceae</taxon>
        <taxon>Prymnesiales</taxon>
        <taxon>Chrysochromulinaceae</taxon>
        <taxon>Chrysochromulina</taxon>
    </lineage>
</organism>
<accession>A0A0M0K8L9</accession>
<name>A0A0M0K8L9_9EUKA</name>
<feature type="compositionally biased region" description="Low complexity" evidence="4">
    <location>
        <begin position="812"/>
        <end position="821"/>
    </location>
</feature>
<dbReference type="Pfam" id="PF12796">
    <property type="entry name" value="Ank_2"/>
    <property type="match status" value="2"/>
</dbReference>
<dbReference type="Gene3D" id="1.25.40.20">
    <property type="entry name" value="Ankyrin repeat-containing domain"/>
    <property type="match status" value="2"/>
</dbReference>